<feature type="region of interest" description="Disordered" evidence="10">
    <location>
        <begin position="176"/>
        <end position="205"/>
    </location>
</feature>
<dbReference type="GO" id="GO:0005524">
    <property type="term" value="F:ATP binding"/>
    <property type="evidence" value="ECO:0007669"/>
    <property type="project" value="UniProtKB-KW"/>
</dbReference>
<dbReference type="STRING" id="708187.A0A1Q8S0D7"/>
<keyword evidence="3" id="KW-0547">Nucleotide-binding</keyword>
<dbReference type="GO" id="GO:0003677">
    <property type="term" value="F:DNA binding"/>
    <property type="evidence" value="ECO:0007669"/>
    <property type="project" value="UniProtKB-KW"/>
</dbReference>
<evidence type="ECO:0000256" key="8">
    <source>
        <dbReference type="ARBA" id="ARBA00023242"/>
    </source>
</evidence>
<dbReference type="GO" id="GO:0016887">
    <property type="term" value="F:ATP hydrolysis activity"/>
    <property type="evidence" value="ECO:0007669"/>
    <property type="project" value="InterPro"/>
</dbReference>
<dbReference type="PROSITE" id="PS51194">
    <property type="entry name" value="HELICASE_CTER"/>
    <property type="match status" value="1"/>
</dbReference>
<protein>
    <submittedName>
        <fullName evidence="13">Protein CHROMATIN REMODELING 20</fullName>
    </submittedName>
</protein>
<organism evidence="13 14">
    <name type="scientific">Colletotrichum chlorophyti</name>
    <dbReference type="NCBI Taxonomy" id="708187"/>
    <lineage>
        <taxon>Eukaryota</taxon>
        <taxon>Fungi</taxon>
        <taxon>Dikarya</taxon>
        <taxon>Ascomycota</taxon>
        <taxon>Pezizomycotina</taxon>
        <taxon>Sordariomycetes</taxon>
        <taxon>Hypocreomycetidae</taxon>
        <taxon>Glomerellales</taxon>
        <taxon>Glomerellaceae</taxon>
        <taxon>Colletotrichum</taxon>
    </lineage>
</organism>
<dbReference type="EMBL" id="MPGH01000048">
    <property type="protein sequence ID" value="OLN94044.1"/>
    <property type="molecule type" value="Genomic_DNA"/>
</dbReference>
<keyword evidence="4" id="KW-0378">Hydrolase</keyword>
<evidence type="ECO:0000256" key="10">
    <source>
        <dbReference type="SAM" id="MobiDB-lite"/>
    </source>
</evidence>
<reference evidence="13 14" key="1">
    <citation type="submission" date="2016-11" db="EMBL/GenBank/DDBJ databases">
        <title>Draft Genome Assembly of Colletotrichum chlorophyti a pathogen of herbaceous plants.</title>
        <authorList>
            <person name="Gan P."/>
            <person name="Narusaka M."/>
            <person name="Tsushima A."/>
            <person name="Narusaka Y."/>
            <person name="Takano Y."/>
            <person name="Shirasu K."/>
        </authorList>
    </citation>
    <scope>NUCLEOTIDE SEQUENCE [LARGE SCALE GENOMIC DNA]</scope>
    <source>
        <strain evidence="13 14">NTL11</strain>
    </source>
</reference>
<dbReference type="InterPro" id="IPR056026">
    <property type="entry name" value="DUF7607"/>
</dbReference>
<feature type="compositionally biased region" description="Basic and acidic residues" evidence="10">
    <location>
        <begin position="790"/>
        <end position="802"/>
    </location>
</feature>
<evidence type="ECO:0000256" key="9">
    <source>
        <dbReference type="SAM" id="Coils"/>
    </source>
</evidence>
<dbReference type="Pfam" id="PF00271">
    <property type="entry name" value="Helicase_C"/>
    <property type="match status" value="1"/>
</dbReference>
<dbReference type="Pfam" id="PF24580">
    <property type="entry name" value="DUF7607"/>
    <property type="match status" value="1"/>
</dbReference>
<feature type="compositionally biased region" description="Polar residues" evidence="10">
    <location>
        <begin position="190"/>
        <end position="199"/>
    </location>
</feature>
<keyword evidence="7" id="KW-0238">DNA-binding</keyword>
<evidence type="ECO:0000259" key="11">
    <source>
        <dbReference type="PROSITE" id="PS51192"/>
    </source>
</evidence>
<dbReference type="InterPro" id="IPR013761">
    <property type="entry name" value="SAM/pointed_sf"/>
</dbReference>
<dbReference type="Gene3D" id="3.40.50.10810">
    <property type="entry name" value="Tandem AAA-ATPase domain"/>
    <property type="match status" value="1"/>
</dbReference>
<dbReference type="Proteomes" id="UP000186583">
    <property type="component" value="Unassembled WGS sequence"/>
</dbReference>
<dbReference type="InterPro" id="IPR000330">
    <property type="entry name" value="SNF2_N"/>
</dbReference>
<keyword evidence="14" id="KW-1185">Reference proteome</keyword>
<dbReference type="InterPro" id="IPR049730">
    <property type="entry name" value="SNF2/RAD54-like_C"/>
</dbReference>
<evidence type="ECO:0000256" key="1">
    <source>
        <dbReference type="ARBA" id="ARBA00004123"/>
    </source>
</evidence>
<feature type="region of interest" description="Disordered" evidence="10">
    <location>
        <begin position="1649"/>
        <end position="1668"/>
    </location>
</feature>
<dbReference type="SMART" id="SM00487">
    <property type="entry name" value="DEXDc"/>
    <property type="match status" value="1"/>
</dbReference>
<feature type="compositionally biased region" description="Basic and acidic residues" evidence="10">
    <location>
        <begin position="250"/>
        <end position="266"/>
    </location>
</feature>
<feature type="region of interest" description="Disordered" evidence="10">
    <location>
        <begin position="238"/>
        <end position="267"/>
    </location>
</feature>
<name>A0A1Q8S0D7_9PEZI</name>
<dbReference type="OrthoDB" id="2020972at2759"/>
<feature type="region of interest" description="Disordered" evidence="10">
    <location>
        <begin position="1591"/>
        <end position="1631"/>
    </location>
</feature>
<feature type="region of interest" description="Disordered" evidence="10">
    <location>
        <begin position="788"/>
        <end position="810"/>
    </location>
</feature>
<comment type="caution">
    <text evidence="13">The sequence shown here is derived from an EMBL/GenBank/DDBJ whole genome shotgun (WGS) entry which is preliminary data.</text>
</comment>
<feature type="compositionally biased region" description="Polar residues" evidence="10">
    <location>
        <begin position="1615"/>
        <end position="1624"/>
    </location>
</feature>
<evidence type="ECO:0000259" key="12">
    <source>
        <dbReference type="PROSITE" id="PS51194"/>
    </source>
</evidence>
<dbReference type="InterPro" id="IPR027417">
    <property type="entry name" value="P-loop_NTPase"/>
</dbReference>
<dbReference type="SMART" id="SM00490">
    <property type="entry name" value="HELICc"/>
    <property type="match status" value="1"/>
</dbReference>
<dbReference type="PROSITE" id="PS51192">
    <property type="entry name" value="HELICASE_ATP_BIND_1"/>
    <property type="match status" value="1"/>
</dbReference>
<comment type="subcellular location">
    <subcellularLocation>
        <location evidence="1">Nucleus</location>
    </subcellularLocation>
</comment>
<evidence type="ECO:0000256" key="5">
    <source>
        <dbReference type="ARBA" id="ARBA00022806"/>
    </source>
</evidence>
<dbReference type="Gene3D" id="1.10.150.50">
    <property type="entry name" value="Transcription Factor, Ets-1"/>
    <property type="match status" value="1"/>
</dbReference>
<evidence type="ECO:0000256" key="4">
    <source>
        <dbReference type="ARBA" id="ARBA00022801"/>
    </source>
</evidence>
<dbReference type="CDD" id="cd18793">
    <property type="entry name" value="SF2_C_SNF"/>
    <property type="match status" value="1"/>
</dbReference>
<evidence type="ECO:0000313" key="14">
    <source>
        <dbReference type="Proteomes" id="UP000186583"/>
    </source>
</evidence>
<sequence length="1803" mass="202129">MAGQADDPYDWDVERVVQELCSAENRPWMPKLATKRPDSEALSKALLDNDIDGETLLTYEDVMSSFDGLFQSLGLVKIPHKMTLVKAIKYLKSKSRGYRQYQADMVEHDLETPSHSQEGEPTHTNLAKPEVAREITNARVSTDVVEIQERTHQDKPAASSPQNDAIVTNGLADFRGLEQGGVRPGLPHASNEQGQSTEEPSQRKRKIAPVLISAIATTAGAAPAPTAADDITRRLLRSGQFRPTGGSFTDEIREPEHEPAWEDDKPNAYLGRRGLITARWVPSSSLLPGREKSRKTSVEFSIANTKGLVPDGRRKQIGRAVKRLFRTNNQSLNLLLDGQSLDVEPEEEDEILPVFGDSDSEQGYDTETMEAIAEEEEELRREREKRSSYLANDDIERVLQEEIRRVEEGWNKKRLPKRQREAKEIWNKARRRGCIRQIAQVTSRLRDLDNRIDKLCNELRLNEWPTEKELRDQARCLDCSVEDRKHERWLLEVLRGPEPPGPETLPSLRLVAKQREVLSDEDAEYLTSGEDDFVVDDTVEVVYAPDPVDIRPESPMNLDNVRDLSERDSPDVRAAKAETPASVSIQSLVDGPIIDLTGFDSEPVLEPNPELQAVTVNLLTPEKPKSMQFQPRVDTDDGKVFSYSEEDLDIPYSQPLKIAAIPDNVWKQRGDYRRLLISVLWKLEKRWRNAFFHIVQTMDPPEIWTDNVIPVLREDSEHDNHEPSNELGTVTARLFRVFVTCRPLSTTITRPMVKSKATKLKTKVDQFESFCDFVDDVVPYFSANTGFRRSGSETRARQRQGSDEFYSGNDIEINPSKKRRKIVVDQAAKDLRENDQLRLQEQEMRRKELRKKLAASDSISSDKSRLIINESKQDDQGLIYVNEDIGKRIKNHQIEGVRFMWNQIICDSKVRQGCLLAHTMGLGKTMQVITLLVAIAEASQSSDESIRSQIPKDLRESKTLVLCPSLLVDNWMDELLMWAPEGLLGQFFKLESATKVEQRVPMIRNWYTKGGVLLIGYDMFKRVVDKPDEELPSHKDAASVWEMLTNGPNLVVADEAHKMKNSYSKLSIAASRFRTHSRIALTGSPLANNVVEFYNMINWVAPHYLGPPEEFQATYADPIQAGLYEDSTYHQFRKAKKQLAVLEATVAPKTNRATIKSCLKNDLPPKMEFVLTVPLTKLQAQLYDAYLGSARNDASSQASIRGLAAVANLGLIVNHPSCWKTKLEAERDSNNPREGGNGLANDVISEGLSFMKRQRDLSSLSLSWKTEILVAILDECERVGDKVLIFSHSIPTLDYLDWLCRATHRSISRLDGKTAINKRQQLTKDFNTGDNQIYLISTTAGGVGLNIYGANRVVLFDFKYNPIHEQQAVGRAYRIGQQKPVYVYRFISGGTFEQALHNRAVFKTQLASRVVDKENPKRWSKKETEYLRNREDPPQQDLGPFVGKDVVLDSLLVRPNLAGGIRSLMMTDTFEEEDPTEILTPEEVKDVKDQVYINSIRHSNPKEFQRLEQERLSKLGVVPTVPSMAGMMAAPGMPHLPGFPRPGAQTAVALPPVPRAVTGGAAISSNQPASIQQPAGYSIHSSTVPYNAHTQATASAAPPNMATGPPFPMPPSMRLASNSHSPAPSQAELRGGPAPMPMAGANTFFRNLNEKSTPPPAENAGSSPAQSLKQIGKPQKSLGSAINWPVQFEHKILESLEKITDTEMLQAVGGSHSDVAKRIATSTWQKRIENRHATLPDFAHMKELCGSLENPRFAAAVVTGILSPAQLAQDGVANTATDLRQLDEQEFRHRLKLGRSAVKYNSV</sequence>
<dbReference type="Gene3D" id="3.40.50.300">
    <property type="entry name" value="P-loop containing nucleotide triphosphate hydrolases"/>
    <property type="match status" value="1"/>
</dbReference>
<comment type="similarity">
    <text evidence="2">Belongs to the SNF2/RAD54 helicase family.</text>
</comment>
<dbReference type="InterPro" id="IPR038718">
    <property type="entry name" value="SNF2-like_sf"/>
</dbReference>
<keyword evidence="8" id="KW-0539">Nucleus</keyword>
<dbReference type="GO" id="GO:0005634">
    <property type="term" value="C:nucleus"/>
    <property type="evidence" value="ECO:0007669"/>
    <property type="project" value="UniProtKB-SubCell"/>
</dbReference>
<evidence type="ECO:0000313" key="13">
    <source>
        <dbReference type="EMBL" id="OLN94044.1"/>
    </source>
</evidence>
<feature type="coiled-coil region" evidence="9">
    <location>
        <begin position="832"/>
        <end position="859"/>
    </location>
</feature>
<dbReference type="GO" id="GO:0004386">
    <property type="term" value="F:helicase activity"/>
    <property type="evidence" value="ECO:0007669"/>
    <property type="project" value="UniProtKB-KW"/>
</dbReference>
<feature type="domain" description="Helicase C-terminal" evidence="12">
    <location>
        <begin position="1268"/>
        <end position="1417"/>
    </location>
</feature>
<gene>
    <name evidence="13" type="ORF">CCHL11_03514</name>
</gene>
<dbReference type="PANTHER" id="PTHR45797">
    <property type="entry name" value="RAD54-LIKE"/>
    <property type="match status" value="1"/>
</dbReference>
<keyword evidence="9" id="KW-0175">Coiled coil</keyword>
<evidence type="ECO:0000256" key="7">
    <source>
        <dbReference type="ARBA" id="ARBA00023125"/>
    </source>
</evidence>
<dbReference type="CDD" id="cd18007">
    <property type="entry name" value="DEXHc_ATRX-like"/>
    <property type="match status" value="1"/>
</dbReference>
<feature type="compositionally biased region" description="Basic and acidic residues" evidence="10">
    <location>
        <begin position="110"/>
        <end position="121"/>
    </location>
</feature>
<evidence type="ECO:0000256" key="3">
    <source>
        <dbReference type="ARBA" id="ARBA00022741"/>
    </source>
</evidence>
<dbReference type="PANTHER" id="PTHR45797:SF1">
    <property type="entry name" value="HELICASE ARIP4"/>
    <property type="match status" value="1"/>
</dbReference>
<evidence type="ECO:0000256" key="6">
    <source>
        <dbReference type="ARBA" id="ARBA00022840"/>
    </source>
</evidence>
<accession>A0A1Q8S0D7</accession>
<dbReference type="Pfam" id="PF00176">
    <property type="entry name" value="SNF2-rel_dom"/>
    <property type="match status" value="1"/>
</dbReference>
<dbReference type="InterPro" id="IPR014001">
    <property type="entry name" value="Helicase_ATP-bd"/>
</dbReference>
<proteinExistence type="inferred from homology"/>
<evidence type="ECO:0000256" key="2">
    <source>
        <dbReference type="ARBA" id="ARBA00007025"/>
    </source>
</evidence>
<feature type="domain" description="Helicase ATP-binding" evidence="11">
    <location>
        <begin position="905"/>
        <end position="1103"/>
    </location>
</feature>
<dbReference type="InterPro" id="IPR044574">
    <property type="entry name" value="ARIP4-like"/>
</dbReference>
<keyword evidence="6" id="KW-0067">ATP-binding</keyword>
<feature type="region of interest" description="Disordered" evidence="10">
    <location>
        <begin position="110"/>
        <end position="129"/>
    </location>
</feature>
<keyword evidence="5" id="KW-0347">Helicase</keyword>
<dbReference type="SUPFAM" id="SSF52540">
    <property type="entry name" value="P-loop containing nucleoside triphosphate hydrolases"/>
    <property type="match status" value="2"/>
</dbReference>
<dbReference type="InterPro" id="IPR001650">
    <property type="entry name" value="Helicase_C-like"/>
</dbReference>